<keyword evidence="2" id="KW-1185">Reference proteome</keyword>
<accession>A0ABT0U1E4</accession>
<sequence>MVIGADVSLEEGLTYLGGPVDCEHWLRHLSFLGQEHDLNTPEGREREALELQVLSRRLHSNGTAMSPEKLLRCLPDMRVYPVHLLFQSFYRSS</sequence>
<organism evidence="1 2">
    <name type="scientific">Aporhodopirellula aestuarii</name>
    <dbReference type="NCBI Taxonomy" id="2950107"/>
    <lineage>
        <taxon>Bacteria</taxon>
        <taxon>Pseudomonadati</taxon>
        <taxon>Planctomycetota</taxon>
        <taxon>Planctomycetia</taxon>
        <taxon>Pirellulales</taxon>
        <taxon>Pirellulaceae</taxon>
        <taxon>Aporhodopirellula</taxon>
    </lineage>
</organism>
<gene>
    <name evidence="1" type="ORF">NB063_07030</name>
</gene>
<reference evidence="1 2" key="1">
    <citation type="journal article" date="2022" name="Syst. Appl. Microbiol.">
        <title>Rhodopirellula aestuarii sp. nov., a novel member of the genus Rhodopirellula isolated from brackish sediments collected in the Tagus River estuary, Portugal.</title>
        <authorList>
            <person name="Vitorino I.R."/>
            <person name="Klimek D."/>
            <person name="Calusinska M."/>
            <person name="Lobo-da-Cunha A."/>
            <person name="Vasconcelos V."/>
            <person name="Lage O.M."/>
        </authorList>
    </citation>
    <scope>NUCLEOTIDE SEQUENCE [LARGE SCALE GENOMIC DNA]</scope>
    <source>
        <strain evidence="1 2">ICT_H3.1</strain>
    </source>
</reference>
<evidence type="ECO:0000313" key="2">
    <source>
        <dbReference type="Proteomes" id="UP001202961"/>
    </source>
</evidence>
<dbReference type="Proteomes" id="UP001202961">
    <property type="component" value="Unassembled WGS sequence"/>
</dbReference>
<name>A0ABT0U1E4_9BACT</name>
<dbReference type="EMBL" id="JAMQBK010000021">
    <property type="protein sequence ID" value="MCM2370375.1"/>
    <property type="molecule type" value="Genomic_DNA"/>
</dbReference>
<evidence type="ECO:0000313" key="1">
    <source>
        <dbReference type="EMBL" id="MCM2370375.1"/>
    </source>
</evidence>
<dbReference type="RefSeq" id="WP_250928043.1">
    <property type="nucleotide sequence ID" value="NZ_JAMQBK010000021.1"/>
</dbReference>
<protein>
    <submittedName>
        <fullName evidence="1">Uncharacterized protein</fullName>
    </submittedName>
</protein>
<proteinExistence type="predicted"/>
<comment type="caution">
    <text evidence="1">The sequence shown here is derived from an EMBL/GenBank/DDBJ whole genome shotgun (WGS) entry which is preliminary data.</text>
</comment>